<dbReference type="Pfam" id="PF02222">
    <property type="entry name" value="ATP-grasp"/>
    <property type="match status" value="1"/>
</dbReference>
<keyword evidence="6" id="KW-1185">Reference proteome</keyword>
<dbReference type="RefSeq" id="WP_167982442.1">
    <property type="nucleotide sequence ID" value="NZ_JAATEJ010000005.1"/>
</dbReference>
<comment type="caution">
    <text evidence="5">The sequence shown here is derived from an EMBL/GenBank/DDBJ whole genome shotgun (WGS) entry which is preliminary data.</text>
</comment>
<keyword evidence="2 3" id="KW-0067">ATP-binding</keyword>
<dbReference type="Pfam" id="PF18604">
    <property type="entry name" value="PreAtp-grasp"/>
    <property type="match status" value="1"/>
</dbReference>
<keyword evidence="1 3" id="KW-0547">Nucleotide-binding</keyword>
<evidence type="ECO:0000256" key="1">
    <source>
        <dbReference type="ARBA" id="ARBA00022741"/>
    </source>
</evidence>
<dbReference type="InterPro" id="IPR040754">
    <property type="entry name" value="PreAtp-grasp"/>
</dbReference>
<dbReference type="PROSITE" id="PS50975">
    <property type="entry name" value="ATP_GRASP"/>
    <property type="match status" value="1"/>
</dbReference>
<dbReference type="Gene3D" id="3.30.470.20">
    <property type="entry name" value="ATP-grasp fold, B domain"/>
    <property type="match status" value="1"/>
</dbReference>
<evidence type="ECO:0000256" key="3">
    <source>
        <dbReference type="PROSITE-ProRule" id="PRU00409"/>
    </source>
</evidence>
<evidence type="ECO:0000259" key="4">
    <source>
        <dbReference type="PROSITE" id="PS50975"/>
    </source>
</evidence>
<gene>
    <name evidence="5" type="ORF">HCN08_09210</name>
</gene>
<protein>
    <submittedName>
        <fullName evidence="5">ATP-grasp domain-containing protein</fullName>
    </submittedName>
</protein>
<dbReference type="Proteomes" id="UP000734511">
    <property type="component" value="Unassembled WGS sequence"/>
</dbReference>
<name>A0ABX0ZPM3_9ACTN</name>
<evidence type="ECO:0000313" key="6">
    <source>
        <dbReference type="Proteomes" id="UP000734511"/>
    </source>
</evidence>
<dbReference type="EMBL" id="JAATEJ010000005">
    <property type="protein sequence ID" value="NJP43576.1"/>
    <property type="molecule type" value="Genomic_DNA"/>
</dbReference>
<reference evidence="5 6" key="1">
    <citation type="submission" date="2020-03" db="EMBL/GenBank/DDBJ databases">
        <title>WGS of actinomycetes isolated from Thailand.</title>
        <authorList>
            <person name="Thawai C."/>
        </authorList>
    </citation>
    <scope>NUCLEOTIDE SEQUENCE [LARGE SCALE GENOMIC DNA]</scope>
    <source>
        <strain evidence="5 6">PRB2-1</strain>
    </source>
</reference>
<organism evidence="5 6">
    <name type="scientific">Actinacidiphila epipremni</name>
    <dbReference type="NCBI Taxonomy" id="2053013"/>
    <lineage>
        <taxon>Bacteria</taxon>
        <taxon>Bacillati</taxon>
        <taxon>Actinomycetota</taxon>
        <taxon>Actinomycetes</taxon>
        <taxon>Kitasatosporales</taxon>
        <taxon>Streptomycetaceae</taxon>
        <taxon>Actinacidiphila</taxon>
    </lineage>
</organism>
<feature type="domain" description="ATP-grasp" evidence="4">
    <location>
        <begin position="177"/>
        <end position="375"/>
    </location>
</feature>
<accession>A0ABX0ZPM3</accession>
<evidence type="ECO:0000256" key="2">
    <source>
        <dbReference type="ARBA" id="ARBA00022840"/>
    </source>
</evidence>
<dbReference type="InterPro" id="IPR011761">
    <property type="entry name" value="ATP-grasp"/>
</dbReference>
<proteinExistence type="predicted"/>
<dbReference type="InterPro" id="IPR003135">
    <property type="entry name" value="ATP-grasp_carboxylate-amine"/>
</dbReference>
<dbReference type="SUPFAM" id="SSF56059">
    <property type="entry name" value="Glutathione synthetase ATP-binding domain-like"/>
    <property type="match status" value="1"/>
</dbReference>
<sequence>MTADTSPPAGPRPGFIARLKAAVTGDRDARFVHLNNFEVERAWGRGDPGLPGAGLSFNAPTVNRMEEVGVLLADEGDLVVLKAPVEPAFAAYLRPLGLAAGQVLTPDHDRPEQPVTTDALASPRLLAQLAGLADGRTYLMPLGVSADEERLAAATGLPLAGPDAATCKRVNGKIFSRALVDRSGLTPVPGAECRTVGELAAALKEHLAGGSGPVVVKESLGVSGRGLVVLDSARRGEQLVRMAARRGERIEVVVERWIDKEYDLNYQFVVARDGSVAFETVKAALTEGGVHRGHLFPPPLDPGHTAALEAAAQVLGKGLAQAGYYGVAGVDAMLGRDGTLYPCLEINARFNMATFQNRLAERLLTPGRCALATVFDLEPVRAHGFDEVRAALGDLLLDAGSARGVLVTNTATLRAGVTPGRRSKGRLYAVCLGDGPEDVDALRSKAARALEEMVERA</sequence>
<evidence type="ECO:0000313" key="5">
    <source>
        <dbReference type="EMBL" id="NJP43576.1"/>
    </source>
</evidence>